<dbReference type="GO" id="GO:0000266">
    <property type="term" value="P:mitochondrial fission"/>
    <property type="evidence" value="ECO:0007669"/>
    <property type="project" value="TreeGrafter"/>
</dbReference>
<evidence type="ECO:0000256" key="2">
    <source>
        <dbReference type="SAM" id="Coils"/>
    </source>
</evidence>
<comment type="similarity">
    <text evidence="1">Belongs to the GST superfamily.</text>
</comment>
<keyword evidence="3" id="KW-1133">Transmembrane helix</keyword>
<keyword evidence="3" id="KW-0812">Transmembrane</keyword>
<dbReference type="PANTHER" id="PTHR44188">
    <property type="entry name" value="GDAP1, ISOFORM A"/>
    <property type="match status" value="1"/>
</dbReference>
<protein>
    <submittedName>
        <fullName evidence="6">GDAP1 protein</fullName>
    </submittedName>
</protein>
<dbReference type="SUPFAM" id="SSF52833">
    <property type="entry name" value="Thioredoxin-like"/>
    <property type="match status" value="1"/>
</dbReference>
<accession>A0A8K0EBC7</accession>
<feature type="domain" description="GST N-terminal" evidence="4">
    <location>
        <begin position="15"/>
        <end position="96"/>
    </location>
</feature>
<organism evidence="6 7">
    <name type="scientific">Branchiostoma lanceolatum</name>
    <name type="common">Common lancelet</name>
    <name type="synonym">Amphioxus lanceolatum</name>
    <dbReference type="NCBI Taxonomy" id="7740"/>
    <lineage>
        <taxon>Eukaryota</taxon>
        <taxon>Metazoa</taxon>
        <taxon>Chordata</taxon>
        <taxon>Cephalochordata</taxon>
        <taxon>Leptocardii</taxon>
        <taxon>Amphioxiformes</taxon>
        <taxon>Branchiostomatidae</taxon>
        <taxon>Branchiostoma</taxon>
    </lineage>
</organism>
<dbReference type="Pfam" id="PF13410">
    <property type="entry name" value="GST_C_2"/>
    <property type="match status" value="1"/>
</dbReference>
<dbReference type="Proteomes" id="UP000838412">
    <property type="component" value="Chromosome 13"/>
</dbReference>
<keyword evidence="3" id="KW-0472">Membrane</keyword>
<feature type="coiled-coil region" evidence="2">
    <location>
        <begin position="193"/>
        <end position="227"/>
    </location>
</feature>
<name>A0A8K0EBC7_BRALA</name>
<dbReference type="InterPro" id="IPR036249">
    <property type="entry name" value="Thioredoxin-like_sf"/>
</dbReference>
<dbReference type="SUPFAM" id="SSF47616">
    <property type="entry name" value="GST C-terminal domain-like"/>
    <property type="match status" value="1"/>
</dbReference>
<dbReference type="InterPro" id="IPR004045">
    <property type="entry name" value="Glutathione_S-Trfase_N"/>
</dbReference>
<dbReference type="PROSITE" id="PS50405">
    <property type="entry name" value="GST_CTER"/>
    <property type="match status" value="1"/>
</dbReference>
<dbReference type="OrthoDB" id="249703at2759"/>
<dbReference type="GO" id="GO:0006626">
    <property type="term" value="P:protein targeting to mitochondrion"/>
    <property type="evidence" value="ECO:0007669"/>
    <property type="project" value="TreeGrafter"/>
</dbReference>
<reference evidence="6" key="1">
    <citation type="submission" date="2022-01" db="EMBL/GenBank/DDBJ databases">
        <authorList>
            <person name="Braso-Vives M."/>
        </authorList>
    </citation>
    <scope>NUCLEOTIDE SEQUENCE</scope>
</reference>
<dbReference type="AlphaFoldDB" id="A0A8K0EBC7"/>
<evidence type="ECO:0000313" key="6">
    <source>
        <dbReference type="EMBL" id="CAH1243150.1"/>
    </source>
</evidence>
<evidence type="ECO:0000256" key="3">
    <source>
        <dbReference type="SAM" id="Phobius"/>
    </source>
</evidence>
<dbReference type="Gene3D" id="3.40.30.10">
    <property type="entry name" value="Glutaredoxin"/>
    <property type="match status" value="1"/>
</dbReference>
<sequence length="328" mass="37261">MAASSGSRRNNGDDNGLLLYHCDSSFFSMKIRLALAVKGLSYKKQTVLFPIQENFEPWYMRLDPAGLVPVLVHDGKVISDSTRIVDYLDTVFHDRGPRLAPPVDTDLGRRVRHFRDLLDVLPVELYTYGTIYHPDLAKDSMFPRILRRKARSALGPSTARRLHDLAAIHPDLAEAYTRKAQKVGERAREREDRDLIVRLLDELEVALDEVEKELEERKKDKEASGKQQWLCGESFTAADVMLSCLLHRLKFAGLSHRSTQKRPLLDAYYLQVQQFAPFKAEVMYTTNLPYVFVRNLPGIICKTAGPKLVVWAAMITMVAAVAAMVLKY</sequence>
<feature type="transmembrane region" description="Helical" evidence="3">
    <location>
        <begin position="308"/>
        <end position="326"/>
    </location>
</feature>
<evidence type="ECO:0000259" key="5">
    <source>
        <dbReference type="PROSITE" id="PS50405"/>
    </source>
</evidence>
<keyword evidence="2" id="KW-0175">Coiled coil</keyword>
<dbReference type="GO" id="GO:0005741">
    <property type="term" value="C:mitochondrial outer membrane"/>
    <property type="evidence" value="ECO:0007669"/>
    <property type="project" value="TreeGrafter"/>
</dbReference>
<dbReference type="InterPro" id="IPR036282">
    <property type="entry name" value="Glutathione-S-Trfase_C_sf"/>
</dbReference>
<dbReference type="GO" id="GO:0008053">
    <property type="term" value="P:mitochondrial fusion"/>
    <property type="evidence" value="ECO:0007669"/>
    <property type="project" value="TreeGrafter"/>
</dbReference>
<dbReference type="InterPro" id="IPR010987">
    <property type="entry name" value="Glutathione-S-Trfase_C-like"/>
</dbReference>
<keyword evidence="7" id="KW-1185">Reference proteome</keyword>
<gene>
    <name evidence="6" type="primary">GDAP1</name>
    <name evidence="6" type="ORF">BLAG_LOCUS6248</name>
</gene>
<dbReference type="EMBL" id="OV696698">
    <property type="protein sequence ID" value="CAH1243150.1"/>
    <property type="molecule type" value="Genomic_DNA"/>
</dbReference>
<evidence type="ECO:0000259" key="4">
    <source>
        <dbReference type="PROSITE" id="PS50404"/>
    </source>
</evidence>
<proteinExistence type="inferred from homology"/>
<evidence type="ECO:0000313" key="7">
    <source>
        <dbReference type="Proteomes" id="UP000838412"/>
    </source>
</evidence>
<dbReference type="Pfam" id="PF13417">
    <property type="entry name" value="GST_N_3"/>
    <property type="match status" value="1"/>
</dbReference>
<dbReference type="PROSITE" id="PS50404">
    <property type="entry name" value="GST_NTER"/>
    <property type="match status" value="1"/>
</dbReference>
<evidence type="ECO:0000256" key="1">
    <source>
        <dbReference type="ARBA" id="ARBA00007409"/>
    </source>
</evidence>
<dbReference type="PANTHER" id="PTHR44188:SF1">
    <property type="entry name" value="GDAP1, ISOFORM A"/>
    <property type="match status" value="1"/>
</dbReference>
<feature type="domain" description="GST C-terminal" evidence="5">
    <location>
        <begin position="152"/>
        <end position="299"/>
    </location>
</feature>
<dbReference type="Gene3D" id="1.20.1050.10">
    <property type="match status" value="1"/>
</dbReference>